<reference evidence="5 6" key="1">
    <citation type="journal article" date="2017" name="Gigascience">
        <title>Draft genome of the honey bee ectoparasitic mite, Tropilaelaps mercedesae, is shaped by the parasitic life history.</title>
        <authorList>
            <person name="Dong X."/>
            <person name="Armstrong S.D."/>
            <person name="Xia D."/>
            <person name="Makepeace B.L."/>
            <person name="Darby A.C."/>
            <person name="Kadowaki T."/>
        </authorList>
    </citation>
    <scope>NUCLEOTIDE SEQUENCE [LARGE SCALE GENOMIC DNA]</scope>
    <source>
        <strain evidence="5">Wuxi-XJTLU</strain>
    </source>
</reference>
<comment type="subcellular location">
    <subcellularLocation>
        <location evidence="1 2 3">Nucleus</location>
    </subcellularLocation>
</comment>
<dbReference type="Proteomes" id="UP000192247">
    <property type="component" value="Unassembled WGS sequence"/>
</dbReference>
<dbReference type="PROSITE" id="PS50071">
    <property type="entry name" value="HOMEOBOX_2"/>
    <property type="match status" value="1"/>
</dbReference>
<dbReference type="InParanoid" id="A0A1V9XTX7"/>
<dbReference type="Gene3D" id="1.10.10.60">
    <property type="entry name" value="Homeodomain-like"/>
    <property type="match status" value="1"/>
</dbReference>
<keyword evidence="6" id="KW-1185">Reference proteome</keyword>
<feature type="DNA-binding region" description="Homeobox" evidence="2">
    <location>
        <begin position="12"/>
        <end position="51"/>
    </location>
</feature>
<keyword evidence="2 3" id="KW-0238">DNA-binding</keyword>
<dbReference type="GO" id="GO:0005634">
    <property type="term" value="C:nucleus"/>
    <property type="evidence" value="ECO:0007669"/>
    <property type="project" value="UniProtKB-SubCell"/>
</dbReference>
<dbReference type="EMBL" id="MNPL01004145">
    <property type="protein sequence ID" value="OQR76939.1"/>
    <property type="molecule type" value="Genomic_DNA"/>
</dbReference>
<dbReference type="InterPro" id="IPR001356">
    <property type="entry name" value="HD"/>
</dbReference>
<dbReference type="InterPro" id="IPR009057">
    <property type="entry name" value="Homeodomain-like_sf"/>
</dbReference>
<gene>
    <name evidence="5" type="ORF">BIW11_02980</name>
</gene>
<comment type="caution">
    <text evidence="5">The sequence shown here is derived from an EMBL/GenBank/DDBJ whole genome shotgun (WGS) entry which is preliminary data.</text>
</comment>
<dbReference type="Pfam" id="PF00046">
    <property type="entry name" value="Homeodomain"/>
    <property type="match status" value="1"/>
</dbReference>
<evidence type="ECO:0000256" key="2">
    <source>
        <dbReference type="PROSITE-ProRule" id="PRU00108"/>
    </source>
</evidence>
<name>A0A1V9XTX7_9ACAR</name>
<evidence type="ECO:0000313" key="5">
    <source>
        <dbReference type="EMBL" id="OQR76939.1"/>
    </source>
</evidence>
<keyword evidence="2 3" id="KW-0371">Homeobox</keyword>
<accession>A0A1V9XTX7</accession>
<keyword evidence="2 3" id="KW-0539">Nucleus</keyword>
<dbReference type="SUPFAM" id="SSF46689">
    <property type="entry name" value="Homeodomain-like"/>
    <property type="match status" value="1"/>
</dbReference>
<dbReference type="AlphaFoldDB" id="A0A1V9XTX7"/>
<evidence type="ECO:0000313" key="6">
    <source>
        <dbReference type="Proteomes" id="UP000192247"/>
    </source>
</evidence>
<feature type="domain" description="Homeobox" evidence="4">
    <location>
        <begin position="10"/>
        <end position="50"/>
    </location>
</feature>
<dbReference type="CDD" id="cd00086">
    <property type="entry name" value="homeodomain"/>
    <property type="match status" value="1"/>
</dbReference>
<proteinExistence type="predicted"/>
<evidence type="ECO:0000259" key="4">
    <source>
        <dbReference type="PROSITE" id="PS50071"/>
    </source>
</evidence>
<dbReference type="GO" id="GO:0003677">
    <property type="term" value="F:DNA binding"/>
    <property type="evidence" value="ECO:0007669"/>
    <property type="project" value="UniProtKB-UniRule"/>
</dbReference>
<organism evidence="5 6">
    <name type="scientific">Tropilaelaps mercedesae</name>
    <dbReference type="NCBI Taxonomy" id="418985"/>
    <lineage>
        <taxon>Eukaryota</taxon>
        <taxon>Metazoa</taxon>
        <taxon>Ecdysozoa</taxon>
        <taxon>Arthropoda</taxon>
        <taxon>Chelicerata</taxon>
        <taxon>Arachnida</taxon>
        <taxon>Acari</taxon>
        <taxon>Parasitiformes</taxon>
        <taxon>Mesostigmata</taxon>
        <taxon>Gamasina</taxon>
        <taxon>Dermanyssoidea</taxon>
        <taxon>Laelapidae</taxon>
        <taxon>Tropilaelaps</taxon>
    </lineage>
</organism>
<sequence length="51" mass="6301">MFVHLSVLNFRMDRYATREMCINIAKELKEKTGKQVYIWFQNKRQREKANH</sequence>
<evidence type="ECO:0000256" key="3">
    <source>
        <dbReference type="RuleBase" id="RU000682"/>
    </source>
</evidence>
<protein>
    <recommendedName>
        <fullName evidence="4">Homeobox domain-containing protein</fullName>
    </recommendedName>
</protein>
<evidence type="ECO:0000256" key="1">
    <source>
        <dbReference type="ARBA" id="ARBA00004123"/>
    </source>
</evidence>